<protein>
    <submittedName>
        <fullName evidence="2">Uncharacterized protein</fullName>
    </submittedName>
</protein>
<keyword evidence="3" id="KW-1185">Reference proteome</keyword>
<dbReference type="AlphaFoldDB" id="A0A5J5CN44"/>
<evidence type="ECO:0000313" key="2">
    <source>
        <dbReference type="EMBL" id="KAA8581381.1"/>
    </source>
</evidence>
<evidence type="ECO:0000313" key="3">
    <source>
        <dbReference type="Proteomes" id="UP000327493"/>
    </source>
</evidence>
<sequence>MWSHGTHAPEAADSSVERWRGGVSAVVTPGNDPSEDPSTHLPLTHQPASRVALTVVVMEEASVWRTAGTQGAMAGKAVAIALLTLP</sequence>
<proteinExistence type="predicted"/>
<dbReference type="EMBL" id="VOFY01000021">
    <property type="protein sequence ID" value="KAA8581381.1"/>
    <property type="molecule type" value="Genomic_DNA"/>
</dbReference>
<accession>A0A5J5CN44</accession>
<feature type="region of interest" description="Disordered" evidence="1">
    <location>
        <begin position="1"/>
        <end position="45"/>
    </location>
</feature>
<comment type="caution">
    <text evidence="2">The sequence shown here is derived from an EMBL/GenBank/DDBJ whole genome shotgun (WGS) entry which is preliminary data.</text>
</comment>
<name>A0A5J5CN44_9PERO</name>
<evidence type="ECO:0000256" key="1">
    <source>
        <dbReference type="SAM" id="MobiDB-lite"/>
    </source>
</evidence>
<gene>
    <name evidence="2" type="ORF">FQN60_002962</name>
</gene>
<organism evidence="2 3">
    <name type="scientific">Etheostoma spectabile</name>
    <name type="common">orangethroat darter</name>
    <dbReference type="NCBI Taxonomy" id="54343"/>
    <lineage>
        <taxon>Eukaryota</taxon>
        <taxon>Metazoa</taxon>
        <taxon>Chordata</taxon>
        <taxon>Craniata</taxon>
        <taxon>Vertebrata</taxon>
        <taxon>Euteleostomi</taxon>
        <taxon>Actinopterygii</taxon>
        <taxon>Neopterygii</taxon>
        <taxon>Teleostei</taxon>
        <taxon>Neoteleostei</taxon>
        <taxon>Acanthomorphata</taxon>
        <taxon>Eupercaria</taxon>
        <taxon>Perciformes</taxon>
        <taxon>Percoidei</taxon>
        <taxon>Percidae</taxon>
        <taxon>Etheostomatinae</taxon>
        <taxon>Etheostoma</taxon>
    </lineage>
</organism>
<reference evidence="2 3" key="1">
    <citation type="submission" date="2019-08" db="EMBL/GenBank/DDBJ databases">
        <title>A chromosome-level genome assembly, high-density linkage maps, and genome scans reveal the genomic architecture of hybrid incompatibilities underlying speciation via character displacement in darters (Percidae: Etheostominae).</title>
        <authorList>
            <person name="Moran R.L."/>
            <person name="Catchen J.M."/>
            <person name="Fuller R.C."/>
        </authorList>
    </citation>
    <scope>NUCLEOTIDE SEQUENCE [LARGE SCALE GENOMIC DNA]</scope>
    <source>
        <strain evidence="2">EspeVRDwgs_2016</strain>
        <tissue evidence="2">Muscle</tissue>
    </source>
</reference>
<dbReference type="Proteomes" id="UP000327493">
    <property type="component" value="Chromosome 21"/>
</dbReference>